<comment type="caution">
    <text evidence="1">The sequence shown here is derived from an EMBL/GenBank/DDBJ whole genome shotgun (WGS) entry which is preliminary data.</text>
</comment>
<gene>
    <name evidence="1" type="ORF">ElyMa_000411500</name>
</gene>
<dbReference type="AlphaFoldDB" id="A0AAV4FJT7"/>
<protein>
    <submittedName>
        <fullName evidence="1">Lipopolysaccharide-binding protein</fullName>
    </submittedName>
</protein>
<dbReference type="InterPro" id="IPR017943">
    <property type="entry name" value="Bactericidal_perm-incr_a/b_dom"/>
</dbReference>
<keyword evidence="2" id="KW-1185">Reference proteome</keyword>
<evidence type="ECO:0000313" key="1">
    <source>
        <dbReference type="EMBL" id="GFR73702.1"/>
    </source>
</evidence>
<name>A0AAV4FJT7_9GAST</name>
<organism evidence="1 2">
    <name type="scientific">Elysia marginata</name>
    <dbReference type="NCBI Taxonomy" id="1093978"/>
    <lineage>
        <taxon>Eukaryota</taxon>
        <taxon>Metazoa</taxon>
        <taxon>Spiralia</taxon>
        <taxon>Lophotrochozoa</taxon>
        <taxon>Mollusca</taxon>
        <taxon>Gastropoda</taxon>
        <taxon>Heterobranchia</taxon>
        <taxon>Euthyneura</taxon>
        <taxon>Panpulmonata</taxon>
        <taxon>Sacoglossa</taxon>
        <taxon>Placobranchoidea</taxon>
        <taxon>Plakobranchidae</taxon>
        <taxon>Elysia</taxon>
    </lineage>
</organism>
<dbReference type="Proteomes" id="UP000762676">
    <property type="component" value="Unassembled WGS sequence"/>
</dbReference>
<evidence type="ECO:0000313" key="2">
    <source>
        <dbReference type="Proteomes" id="UP000762676"/>
    </source>
</evidence>
<dbReference type="GO" id="GO:0008289">
    <property type="term" value="F:lipid binding"/>
    <property type="evidence" value="ECO:0007669"/>
    <property type="project" value="InterPro"/>
</dbReference>
<accession>A0AAV4FJT7</accession>
<dbReference type="SUPFAM" id="SSF55394">
    <property type="entry name" value="Bactericidal permeability-increasing protein, BPI"/>
    <property type="match status" value="1"/>
</dbReference>
<proteinExistence type="predicted"/>
<dbReference type="Gene3D" id="3.15.10.10">
    <property type="entry name" value="Bactericidal permeability-increasing protein, domain 1"/>
    <property type="match status" value="1"/>
</dbReference>
<reference evidence="1 2" key="1">
    <citation type="journal article" date="2021" name="Elife">
        <title>Chloroplast acquisition without the gene transfer in kleptoplastic sea slugs, Plakobranchus ocellatus.</title>
        <authorList>
            <person name="Maeda T."/>
            <person name="Takahashi S."/>
            <person name="Yoshida T."/>
            <person name="Shimamura S."/>
            <person name="Takaki Y."/>
            <person name="Nagai Y."/>
            <person name="Toyoda A."/>
            <person name="Suzuki Y."/>
            <person name="Arimoto A."/>
            <person name="Ishii H."/>
            <person name="Satoh N."/>
            <person name="Nishiyama T."/>
            <person name="Hasebe M."/>
            <person name="Maruyama T."/>
            <person name="Minagawa J."/>
            <person name="Obokata J."/>
            <person name="Shigenobu S."/>
        </authorList>
    </citation>
    <scope>NUCLEOTIDE SEQUENCE [LARGE SCALE GENOMIC DNA]</scope>
</reference>
<dbReference type="EMBL" id="BMAT01000810">
    <property type="protein sequence ID" value="GFR73702.1"/>
    <property type="molecule type" value="Genomic_DNA"/>
</dbReference>
<sequence>MDPKGRSSTNGSPTISHAGCSGSVASVSLRFGGRLKWLINLFSDSMGRDLRDELRTEVRRALPQDFVCERQKISRCIGRTENCLRVLALFNGPQLFDPQKPVGIRIKTIDGPLAHQDDFLVFL</sequence>